<proteinExistence type="predicted"/>
<dbReference type="AlphaFoldDB" id="A0A921E2Q3"/>
<name>A0A921E2Q3_9HYPH</name>
<reference evidence="1" key="1">
    <citation type="journal article" date="2021" name="PeerJ">
        <title>Extensive microbial diversity within the chicken gut microbiome revealed by metagenomics and culture.</title>
        <authorList>
            <person name="Gilroy R."/>
            <person name="Ravi A."/>
            <person name="Getino M."/>
            <person name="Pursley I."/>
            <person name="Horton D.L."/>
            <person name="Alikhan N.F."/>
            <person name="Baker D."/>
            <person name="Gharbi K."/>
            <person name="Hall N."/>
            <person name="Watson M."/>
            <person name="Adriaenssens E.M."/>
            <person name="Foster-Nyarko E."/>
            <person name="Jarju S."/>
            <person name="Secka A."/>
            <person name="Antonio M."/>
            <person name="Oren A."/>
            <person name="Chaudhuri R.R."/>
            <person name="La Ragione R."/>
            <person name="Hildebrand F."/>
            <person name="Pallen M.J."/>
        </authorList>
    </citation>
    <scope>NUCLEOTIDE SEQUENCE</scope>
    <source>
        <strain evidence="1">316</strain>
    </source>
</reference>
<dbReference type="Proteomes" id="UP000742631">
    <property type="component" value="Unassembled WGS sequence"/>
</dbReference>
<dbReference type="EMBL" id="DYYG01000035">
    <property type="protein sequence ID" value="HJE24288.1"/>
    <property type="molecule type" value="Genomic_DNA"/>
</dbReference>
<evidence type="ECO:0000313" key="2">
    <source>
        <dbReference type="Proteomes" id="UP000742631"/>
    </source>
</evidence>
<gene>
    <name evidence="1" type="ORF">K8W01_11570</name>
</gene>
<protein>
    <submittedName>
        <fullName evidence="1">Uncharacterized protein</fullName>
    </submittedName>
</protein>
<sequence length="91" mass="10533">MTEPQPPCEDDRPLDIADPEEAAYQALHAERAALEEELTLLQQRQRFGHDEEEIASARATEAALLKDLDRILTMIRAAEIRRQQPQARRWQ</sequence>
<evidence type="ECO:0000313" key="1">
    <source>
        <dbReference type="EMBL" id="HJE24288.1"/>
    </source>
</evidence>
<comment type="caution">
    <text evidence="1">The sequence shown here is derived from an EMBL/GenBank/DDBJ whole genome shotgun (WGS) entry which is preliminary data.</text>
</comment>
<accession>A0A921E2Q3</accession>
<organism evidence="1 2">
    <name type="scientific">Methylorubrum populi</name>
    <dbReference type="NCBI Taxonomy" id="223967"/>
    <lineage>
        <taxon>Bacteria</taxon>
        <taxon>Pseudomonadati</taxon>
        <taxon>Pseudomonadota</taxon>
        <taxon>Alphaproteobacteria</taxon>
        <taxon>Hyphomicrobiales</taxon>
        <taxon>Methylobacteriaceae</taxon>
        <taxon>Methylorubrum</taxon>
    </lineage>
</organism>
<reference evidence="1" key="2">
    <citation type="submission" date="2021-09" db="EMBL/GenBank/DDBJ databases">
        <authorList>
            <person name="Gilroy R."/>
        </authorList>
    </citation>
    <scope>NUCLEOTIDE SEQUENCE</scope>
    <source>
        <strain evidence="1">316</strain>
    </source>
</reference>